<dbReference type="Pfam" id="PF07589">
    <property type="entry name" value="PEP-CTERM"/>
    <property type="match status" value="1"/>
</dbReference>
<dbReference type="NCBIfam" id="TIGR02595">
    <property type="entry name" value="PEP_CTERM"/>
    <property type="match status" value="1"/>
</dbReference>
<dbReference type="Proteomes" id="UP000763641">
    <property type="component" value="Unassembled WGS sequence"/>
</dbReference>
<organism evidence="2 3">
    <name type="scientific">Sphingomonas longa</name>
    <dbReference type="NCBI Taxonomy" id="2778730"/>
    <lineage>
        <taxon>Bacteria</taxon>
        <taxon>Pseudomonadati</taxon>
        <taxon>Pseudomonadota</taxon>
        <taxon>Alphaproteobacteria</taxon>
        <taxon>Sphingomonadales</taxon>
        <taxon>Sphingomonadaceae</taxon>
        <taxon>Sphingomonas</taxon>
    </lineage>
</organism>
<dbReference type="NCBIfam" id="NF035944">
    <property type="entry name" value="PEPxxWA-CTERM"/>
    <property type="match status" value="1"/>
</dbReference>
<protein>
    <submittedName>
        <fullName evidence="2">PEPxxWA-CTERM sorting domain-containing protein</fullName>
    </submittedName>
</protein>
<keyword evidence="3" id="KW-1185">Reference proteome</keyword>
<dbReference type="RefSeq" id="WP_204199824.1">
    <property type="nucleotide sequence ID" value="NZ_JAFEMC010000004.1"/>
</dbReference>
<proteinExistence type="predicted"/>
<dbReference type="InterPro" id="IPR013424">
    <property type="entry name" value="Ice-binding_C"/>
</dbReference>
<name>A0ABS2D9X5_9SPHN</name>
<feature type="domain" description="Ice-binding protein C-terminal" evidence="1">
    <location>
        <begin position="43"/>
        <end position="66"/>
    </location>
</feature>
<sequence>MQTKLFNISGISSFSFVTSGSLYGENTVQIDNIVYDLAAGGGVPEPASWALMIAGIGAAGGALRRRRAVSTTVSFA</sequence>
<dbReference type="EMBL" id="JAFEMC010000004">
    <property type="protein sequence ID" value="MBM6577730.1"/>
    <property type="molecule type" value="Genomic_DNA"/>
</dbReference>
<evidence type="ECO:0000313" key="2">
    <source>
        <dbReference type="EMBL" id="MBM6577730.1"/>
    </source>
</evidence>
<evidence type="ECO:0000313" key="3">
    <source>
        <dbReference type="Proteomes" id="UP000763641"/>
    </source>
</evidence>
<reference evidence="2 3" key="1">
    <citation type="submission" date="2020-12" db="EMBL/GenBank/DDBJ databases">
        <title>Sphingomonas sp.</title>
        <authorList>
            <person name="Kim M.K."/>
        </authorList>
    </citation>
    <scope>NUCLEOTIDE SEQUENCE [LARGE SCALE GENOMIC DNA]</scope>
    <source>
        <strain evidence="2 3">BT552</strain>
    </source>
</reference>
<evidence type="ECO:0000259" key="1">
    <source>
        <dbReference type="Pfam" id="PF07589"/>
    </source>
</evidence>
<accession>A0ABS2D9X5</accession>
<gene>
    <name evidence="2" type="ORF">ILT43_15215</name>
</gene>
<comment type="caution">
    <text evidence="2">The sequence shown here is derived from an EMBL/GenBank/DDBJ whole genome shotgun (WGS) entry which is preliminary data.</text>
</comment>